<sequence>MPSDADAAADDPPPDDPPAGLTHEEREGAATRAVEQVALTLAAQRR</sequence>
<dbReference type="Proteomes" id="UP001268864">
    <property type="component" value="Unassembled WGS sequence"/>
</dbReference>
<proteinExistence type="predicted"/>
<evidence type="ECO:0000313" key="3">
    <source>
        <dbReference type="Proteomes" id="UP001268864"/>
    </source>
</evidence>
<name>A0ABU2FN89_9EURY</name>
<gene>
    <name evidence="2" type="ORF">NDI86_08755</name>
</gene>
<organism evidence="2 3">
    <name type="scientific">Haloarcula onubensis</name>
    <dbReference type="NCBI Taxonomy" id="2950539"/>
    <lineage>
        <taxon>Archaea</taxon>
        <taxon>Methanobacteriati</taxon>
        <taxon>Methanobacteriota</taxon>
        <taxon>Stenosarchaea group</taxon>
        <taxon>Halobacteria</taxon>
        <taxon>Halobacteriales</taxon>
        <taxon>Haloarculaceae</taxon>
        <taxon>Haloarcula</taxon>
    </lineage>
</organism>
<comment type="caution">
    <text evidence="2">The sequence shown here is derived from an EMBL/GenBank/DDBJ whole genome shotgun (WGS) entry which is preliminary data.</text>
</comment>
<feature type="region of interest" description="Disordered" evidence="1">
    <location>
        <begin position="1"/>
        <end position="30"/>
    </location>
</feature>
<protein>
    <submittedName>
        <fullName evidence="2">Uncharacterized protein</fullName>
    </submittedName>
</protein>
<evidence type="ECO:0000313" key="2">
    <source>
        <dbReference type="EMBL" id="MDS0282213.1"/>
    </source>
</evidence>
<accession>A0ABU2FN89</accession>
<dbReference type="RefSeq" id="WP_310900042.1">
    <property type="nucleotide sequence ID" value="NZ_JAMQOS010000002.1"/>
</dbReference>
<reference evidence="2 3" key="1">
    <citation type="submission" date="2022-06" db="EMBL/GenBank/DDBJ databases">
        <title>Halomicroarcula sp. a new haloarchaeum isolate from saline soil.</title>
        <authorList>
            <person name="Strakova D."/>
            <person name="Galisteo C."/>
            <person name="Sanchez-Porro C."/>
            <person name="Ventosa A."/>
        </authorList>
    </citation>
    <scope>NUCLEOTIDE SEQUENCE [LARGE SCALE GENOMIC DNA]</scope>
    <source>
        <strain evidence="2 3">S3CR25-11</strain>
    </source>
</reference>
<keyword evidence="3" id="KW-1185">Reference proteome</keyword>
<dbReference type="EMBL" id="JAMQOS010000002">
    <property type="protein sequence ID" value="MDS0282213.1"/>
    <property type="molecule type" value="Genomic_DNA"/>
</dbReference>
<evidence type="ECO:0000256" key="1">
    <source>
        <dbReference type="SAM" id="MobiDB-lite"/>
    </source>
</evidence>